<keyword evidence="4" id="KW-0560">Oxidoreductase</keyword>
<proteinExistence type="predicted"/>
<keyword evidence="2" id="KW-0285">Flavoprotein</keyword>
<dbReference type="Proteomes" id="UP000664521">
    <property type="component" value="Unassembled WGS sequence"/>
</dbReference>
<dbReference type="EMBL" id="CAJPDS010000119">
    <property type="protein sequence ID" value="CAF9938770.1"/>
    <property type="molecule type" value="Genomic_DNA"/>
</dbReference>
<dbReference type="InterPro" id="IPR002938">
    <property type="entry name" value="FAD-bd"/>
</dbReference>
<comment type="cofactor">
    <cofactor evidence="1">
        <name>FAD</name>
        <dbReference type="ChEBI" id="CHEBI:57692"/>
    </cofactor>
</comment>
<dbReference type="PANTHER" id="PTHR43004">
    <property type="entry name" value="TRK SYSTEM POTASSIUM UPTAKE PROTEIN"/>
    <property type="match status" value="1"/>
</dbReference>
<gene>
    <name evidence="6" type="ORF">HETSPECPRED_001183</name>
</gene>
<dbReference type="Pfam" id="PF01494">
    <property type="entry name" value="FAD_binding_3"/>
    <property type="match status" value="1"/>
</dbReference>
<accession>A0A8H3J136</accession>
<evidence type="ECO:0000259" key="5">
    <source>
        <dbReference type="Pfam" id="PF01494"/>
    </source>
</evidence>
<dbReference type="NCBIfam" id="NF004780">
    <property type="entry name" value="PRK06126.1"/>
    <property type="match status" value="1"/>
</dbReference>
<sequence>MGSINPLDVLIVGAGPVGLALALDLGRRGIRSTIIERNHSTGTEIIAKASVLNERTMEFCRLLGIRDEVAHAGFPDDLPGDTVFCTSLNGKFIGRLSMPSARDRDLPTQCCEMLQRCPQFMFDPVLARAVLRQGMANIRYGIELLECKEVDAGVTCHLKHVDDSEVEEVRARYVVGCDGPTSAVRSALGISFDGKTLGFPVSVIVRIEDLDRYHPLGLAERYLFIGPEGTWGNFTTIDGRSLHRFSVVGLEEKVDLASLDMDALVRKAFGRDGIDYELMRAHQWRRSQCVAEKYSEGRVFLAGDSAHTMSPTGGHGLNTGMGDVMDLSWILQALLEGWGGPGLIAAYNTERRPVAIRNGSGSTRNLGIWIDRQGRDKVLDEGAEADEQRQALGDKMATNLRQEFQSLGLALGYNYAASPLIVSDGSLAPTDEPDVYIQTARPGHRAPHCWLRDGSSTLDLFGGGFVLLSFGTDVPDDRRIEDAARRVCIPLRYVTITEPEPAKLYETRLVLVRPDGMVAWRGDSLPDNVQELLDRVRGASPVDQGTQGDHPLLVSGS</sequence>
<evidence type="ECO:0000256" key="3">
    <source>
        <dbReference type="ARBA" id="ARBA00022827"/>
    </source>
</evidence>
<reference evidence="6" key="1">
    <citation type="submission" date="2021-03" db="EMBL/GenBank/DDBJ databases">
        <authorList>
            <person name="Tagirdzhanova G."/>
        </authorList>
    </citation>
    <scope>NUCLEOTIDE SEQUENCE</scope>
</reference>
<dbReference type="Gene3D" id="3.50.50.60">
    <property type="entry name" value="FAD/NAD(P)-binding domain"/>
    <property type="match status" value="1"/>
</dbReference>
<dbReference type="PANTHER" id="PTHR43004:SF19">
    <property type="entry name" value="BINDING MONOOXYGENASE, PUTATIVE (JCVI)-RELATED"/>
    <property type="match status" value="1"/>
</dbReference>
<evidence type="ECO:0000313" key="6">
    <source>
        <dbReference type="EMBL" id="CAF9938770.1"/>
    </source>
</evidence>
<dbReference type="GO" id="GO:0016709">
    <property type="term" value="F:oxidoreductase activity, acting on paired donors, with incorporation or reduction of molecular oxygen, NAD(P)H as one donor, and incorporation of one atom of oxygen"/>
    <property type="evidence" value="ECO:0007669"/>
    <property type="project" value="UniProtKB-ARBA"/>
</dbReference>
<dbReference type="SUPFAM" id="SSF51905">
    <property type="entry name" value="FAD/NAD(P)-binding domain"/>
    <property type="match status" value="1"/>
</dbReference>
<dbReference type="InterPro" id="IPR050641">
    <property type="entry name" value="RIFMO-like"/>
</dbReference>
<keyword evidence="7" id="KW-1185">Reference proteome</keyword>
<organism evidence="6 7">
    <name type="scientific">Heterodermia speciosa</name>
    <dbReference type="NCBI Taxonomy" id="116794"/>
    <lineage>
        <taxon>Eukaryota</taxon>
        <taxon>Fungi</taxon>
        <taxon>Dikarya</taxon>
        <taxon>Ascomycota</taxon>
        <taxon>Pezizomycotina</taxon>
        <taxon>Lecanoromycetes</taxon>
        <taxon>OSLEUM clade</taxon>
        <taxon>Lecanoromycetidae</taxon>
        <taxon>Caliciales</taxon>
        <taxon>Physciaceae</taxon>
        <taxon>Heterodermia</taxon>
    </lineage>
</organism>
<dbReference type="GO" id="GO:0071949">
    <property type="term" value="F:FAD binding"/>
    <property type="evidence" value="ECO:0007669"/>
    <property type="project" value="InterPro"/>
</dbReference>
<keyword evidence="3" id="KW-0274">FAD</keyword>
<dbReference type="Pfam" id="PF21274">
    <property type="entry name" value="Rng_hyd_C"/>
    <property type="match status" value="1"/>
</dbReference>
<evidence type="ECO:0000256" key="4">
    <source>
        <dbReference type="ARBA" id="ARBA00023002"/>
    </source>
</evidence>
<dbReference type="PRINTS" id="PR00420">
    <property type="entry name" value="RNGMNOXGNASE"/>
</dbReference>
<dbReference type="Gene3D" id="3.30.9.10">
    <property type="entry name" value="D-Amino Acid Oxidase, subunit A, domain 2"/>
    <property type="match status" value="1"/>
</dbReference>
<evidence type="ECO:0000256" key="1">
    <source>
        <dbReference type="ARBA" id="ARBA00001974"/>
    </source>
</evidence>
<evidence type="ECO:0000313" key="7">
    <source>
        <dbReference type="Proteomes" id="UP000664521"/>
    </source>
</evidence>
<comment type="caution">
    <text evidence="6">The sequence shown here is derived from an EMBL/GenBank/DDBJ whole genome shotgun (WGS) entry which is preliminary data.</text>
</comment>
<protein>
    <recommendedName>
        <fullName evidence="5">FAD-binding domain-containing protein</fullName>
    </recommendedName>
</protein>
<dbReference type="OrthoDB" id="2690153at2759"/>
<dbReference type="AlphaFoldDB" id="A0A8H3J136"/>
<name>A0A8H3J136_9LECA</name>
<feature type="domain" description="FAD-binding" evidence="5">
    <location>
        <begin position="8"/>
        <end position="356"/>
    </location>
</feature>
<dbReference type="Gene3D" id="3.40.30.120">
    <property type="match status" value="1"/>
</dbReference>
<evidence type="ECO:0000256" key="2">
    <source>
        <dbReference type="ARBA" id="ARBA00022630"/>
    </source>
</evidence>
<dbReference type="InterPro" id="IPR036188">
    <property type="entry name" value="FAD/NAD-bd_sf"/>
</dbReference>